<reference evidence="2 3" key="1">
    <citation type="journal article" date="2021" name="Nat. Plants">
        <title>The Taxus genome provides insights into paclitaxel biosynthesis.</title>
        <authorList>
            <person name="Xiong X."/>
            <person name="Gou J."/>
            <person name="Liao Q."/>
            <person name="Li Y."/>
            <person name="Zhou Q."/>
            <person name="Bi G."/>
            <person name="Li C."/>
            <person name="Du R."/>
            <person name="Wang X."/>
            <person name="Sun T."/>
            <person name="Guo L."/>
            <person name="Liang H."/>
            <person name="Lu P."/>
            <person name="Wu Y."/>
            <person name="Zhang Z."/>
            <person name="Ro D.K."/>
            <person name="Shang Y."/>
            <person name="Huang S."/>
            <person name="Yan J."/>
        </authorList>
    </citation>
    <scope>NUCLEOTIDE SEQUENCE [LARGE SCALE GENOMIC DNA]</scope>
    <source>
        <strain evidence="2">Ta-2019</strain>
    </source>
</reference>
<protein>
    <submittedName>
        <fullName evidence="2">Uncharacterized protein</fullName>
    </submittedName>
</protein>
<gene>
    <name evidence="2" type="ORF">KI387_006437</name>
</gene>
<evidence type="ECO:0000256" key="1">
    <source>
        <dbReference type="SAM" id="SignalP"/>
    </source>
</evidence>
<evidence type="ECO:0000313" key="2">
    <source>
        <dbReference type="EMBL" id="KAH9326259.1"/>
    </source>
</evidence>
<proteinExistence type="predicted"/>
<dbReference type="InterPro" id="IPR009091">
    <property type="entry name" value="RCC1/BLIP-II"/>
</dbReference>
<sequence>MPWGTVILLLVWFGCGEIKHGYIHTRCNEWEYIASLEEKGMVLVDIVGPDLDRASSGYEANQEDQAPDPFYLVAIGANGQNFILQGSQPQETPAVGTLVGCKVIDVGEDFIALTNDGDVHQWTHAVPNPAAGVYNVPATPLYGHGPCIPHGDKLKQVSIGAGMCAGVTDSGRVHTWSTAMKGGLIGILVSEEGQQSRAQPEE</sequence>
<evidence type="ECO:0000313" key="3">
    <source>
        <dbReference type="Proteomes" id="UP000824469"/>
    </source>
</evidence>
<comment type="caution">
    <text evidence="2">The sequence shown here is derived from an EMBL/GenBank/DDBJ whole genome shotgun (WGS) entry which is preliminary data.</text>
</comment>
<keyword evidence="3" id="KW-1185">Reference proteome</keyword>
<dbReference type="Proteomes" id="UP000824469">
    <property type="component" value="Unassembled WGS sequence"/>
</dbReference>
<keyword evidence="1" id="KW-0732">Signal</keyword>
<dbReference type="SUPFAM" id="SSF50985">
    <property type="entry name" value="RCC1/BLIP-II"/>
    <property type="match status" value="1"/>
</dbReference>
<name>A0AA38GMP4_TAXCH</name>
<feature type="chain" id="PRO_5041333966" evidence="1">
    <location>
        <begin position="17"/>
        <end position="202"/>
    </location>
</feature>
<feature type="signal peptide" evidence="1">
    <location>
        <begin position="1"/>
        <end position="16"/>
    </location>
</feature>
<dbReference type="AlphaFoldDB" id="A0AA38GMP4"/>
<organism evidence="2 3">
    <name type="scientific">Taxus chinensis</name>
    <name type="common">Chinese yew</name>
    <name type="synonym">Taxus wallichiana var. chinensis</name>
    <dbReference type="NCBI Taxonomy" id="29808"/>
    <lineage>
        <taxon>Eukaryota</taxon>
        <taxon>Viridiplantae</taxon>
        <taxon>Streptophyta</taxon>
        <taxon>Embryophyta</taxon>
        <taxon>Tracheophyta</taxon>
        <taxon>Spermatophyta</taxon>
        <taxon>Pinopsida</taxon>
        <taxon>Pinidae</taxon>
        <taxon>Conifers II</taxon>
        <taxon>Cupressales</taxon>
        <taxon>Taxaceae</taxon>
        <taxon>Taxus</taxon>
    </lineage>
</organism>
<dbReference type="EMBL" id="JAHRHJ020000002">
    <property type="protein sequence ID" value="KAH9326259.1"/>
    <property type="molecule type" value="Genomic_DNA"/>
</dbReference>
<accession>A0AA38GMP4</accession>
<dbReference type="Gene3D" id="2.130.10.30">
    <property type="entry name" value="Regulator of chromosome condensation 1/beta-lactamase-inhibitor protein II"/>
    <property type="match status" value="1"/>
</dbReference>